<dbReference type="InParanoid" id="A0A1X7UYP8"/>
<evidence type="ECO:0000256" key="1">
    <source>
        <dbReference type="SAM" id="Phobius"/>
    </source>
</evidence>
<keyword evidence="1" id="KW-0812">Transmembrane</keyword>
<dbReference type="AlphaFoldDB" id="A0A1X7UYP8"/>
<dbReference type="EnsemblMetazoa" id="Aqu2.1.32639_001">
    <property type="protein sequence ID" value="Aqu2.1.32639_001"/>
    <property type="gene ID" value="Aqu2.1.32639"/>
</dbReference>
<accession>A0A1X7UYP8</accession>
<proteinExistence type="predicted"/>
<keyword evidence="1" id="KW-1133">Transmembrane helix</keyword>
<feature type="transmembrane region" description="Helical" evidence="1">
    <location>
        <begin position="6"/>
        <end position="26"/>
    </location>
</feature>
<sequence length="27" mass="3225">DNDNDHYTQINLFIHFILLVISTCVLY</sequence>
<evidence type="ECO:0000313" key="2">
    <source>
        <dbReference type="EnsemblMetazoa" id="Aqu2.1.32639_001"/>
    </source>
</evidence>
<reference evidence="2" key="1">
    <citation type="submission" date="2017-05" db="UniProtKB">
        <authorList>
            <consortium name="EnsemblMetazoa"/>
        </authorList>
    </citation>
    <scope>IDENTIFICATION</scope>
</reference>
<name>A0A1X7UYP8_AMPQE</name>
<protein>
    <submittedName>
        <fullName evidence="2">Uncharacterized protein</fullName>
    </submittedName>
</protein>
<organism evidence="2">
    <name type="scientific">Amphimedon queenslandica</name>
    <name type="common">Sponge</name>
    <dbReference type="NCBI Taxonomy" id="400682"/>
    <lineage>
        <taxon>Eukaryota</taxon>
        <taxon>Metazoa</taxon>
        <taxon>Porifera</taxon>
        <taxon>Demospongiae</taxon>
        <taxon>Heteroscleromorpha</taxon>
        <taxon>Haplosclerida</taxon>
        <taxon>Niphatidae</taxon>
        <taxon>Amphimedon</taxon>
    </lineage>
</organism>
<keyword evidence="1" id="KW-0472">Membrane</keyword>